<sequence length="2341" mass="258023">MMAAAAGCGSATAAAVGGQGGTATARGRFPGRPWSSRSRLRSEKRWQLGRSSSEADDVTNGGPRPANLALSLNEDQSHLRLLGIEASHKILGQAGYSSSGSEEKTSKGKNTMDQGSAKSRASAAPRITIKLVAKKKVKTVKEPQKKADKKLKLKDVQDQPDVEDIQGDQILSAHIKLKTESYDDELNTGDKGVPTIPTRRRGRSAVKVAEPVSQTTAKVVVDDQKSKEKELTKVKDSGSAEQKLNSKDLKKKKVAPLQGSEVKKVTRRSTRVANELSNNLTDSVPETESLTKPATVLDELNSEVSQKAEAKPVVRRVGRRQSRRLNKDITVPENQGSLATEPENLPAHASESLNVKTEEMRVPSIKLIKTRNPKYDAQASGKTTSRKKKRRKYIWTLALVKIGSQTPRAEDILKVQTEIVSQVDKTPPSDTGVKKITKGRGRKSKQECAAPLESMQNVEKDPQSICDSETSSLQVQPEADPAPETPTQEITKADCGKVPPLQIKKVSSPGKHKSSKPSFLIQQVSPVPENKEENLKDPPEVQEDKSSLQDTETTPSRRLRRRTSSLESPQKKSVSKKPATTRKRRFRKSPQEEEKPQVEAEVPSQAPQRARLTSANKRMLNLLRKAKVQLIKIDQQKQLKSSGGGPRIKHVCRAASVVLGQPRAMVTDDIPRLSALPLHERSGISPSAIAKIGSPSESDSPSLSDPKAIKTKKVSSFAKKKGLGPFGYRSRRCGICKGCNHEDDCGKCINCLDKPKFGGPNTKRQCCYKRCDQIEERKARRLSRRRSSLSGGYSSNDEGNEGGGDSPSGPNTDGHSPSVRKQPKRVVKPRVYFDLVDYDSDVDDKALSSSASPARRFVSLDGFFEDFSDDEVRHRKSSSHRVPQVRRKPEKQTPPSVLAALAHGFEQREVESSKPSHKIRVDFKEDCTLENVWNMGGLSILTSAPVMPPYVCFLCASKGQHEMLYCQVCCEPFHQFCLEPADRPSEENKENWCCRRCKFCHVCGGKNKLSKPLLECDRCQNCYHASCLGPNYPKQNKKRKAWVCTTCIRCKSCGVTPGKTWDTDWNHDKGLCPDCSNLFDQNYCPICFKCYEDNDYDSQMMQCGSCNHWVHAKCEDLTDELYEILSSLPESVVYSCRPCSITQPSAWRELLYIELRAGVEKVLACLLSSTLTQHLVTCPDSGVENQPACDLRAVGKKFDKGLYTTLKMFHEDVVQVIRKRLEQEDHLPEEQRPTALARSYYLKLLEEVFNWFNSQDPKLWNLSTKDAPGMLSTAVHPPTTEHVYAQWQERKESRPPLGLLQDDNGQQSLDIKKRGRLSKADLDTGWSKDDERQCSLCQKYGDLKPNEAGRLLYLGQNEWAHVNCCLWSAEVFEEDNGSLLHVHSAVTRGRLMRCERCNQTGATVGCCLTSCQSNYHFMCARSRQCVFQDDKKVYCHKHRHLITGRMITGQEFEVNRRVYVDFEGISLRRKFLTGLEPELINVMISLQIDKLGMLSELSANKGKLFPVSFCSRWYWSTLNPLRRCRYTCKIREVRPVVPEKPVEEMPDQGDNHTIAHCAAQEVEETEAHPPAEESLVPGLPTKSDQGTKPKVPNHPLHRRPAGGLSRPLPSPPLLLEKCEGSSSFTELLPVLQETENKGPETSKVQNSESEGPNLASSAEGSTVLINHIPPNLLDSAENNQSPMLGLLQPSPFLSTDAQNPSQCLVDSLEVYSCLPDFSQPPLTSITLQPVTVPQESPSFSCMEPLSAKLTTLTPVEAISQMQLNDPQNDPRLAVALGAGSPTETCAALFSTHTQPFSSVSAVSSSGSVSTLPGLQSSAATPPLQTTSAPVVLNGFSSSTVQKETTPSHTISINFSTPRPAIEPHQQVLPQALPGHAILTVKEVGGPNVDPTPHVLLVNRLGQIFVKNPESNTFQLPTPHSPSFNCVTQIASLLQSNALSATLAAAGSMTAPPAAASVTSVPAPSTPAAQNPATVTQLLAHNTNGPVASTNLKKSRKNTKTPKDETVSELKKPKKKKESGSSRKSKSSKAVGQPALSTENVPMSPAESAQAIINQAMASNYTPKWSELRTMSPSSLVLPPGLLIEPEPPVSPRSPSPPAPPPPPPPPPPVPRPRSHVRMKRVSSLSDRIVTKKCKVDFLPPESISEEEEPRKRASGVRIKTPTVKGVLNVDELKIEHMSDSDSSDEPTPSDDDEGCPTNKDQPHLRFEITSDDGFSVEADSVEVAWKAVVDGVQEARAIARLRPLTFQKITGARMLGLVHDAIVFLLEQLEGAHRCQRHTFRFFKQFSQEDDLPVNPTGCARSELYVKSTFDMFNFLASQHRQLPDIGPYDDEEDEVLLKST</sequence>
<dbReference type="FunFam" id="3.30.40.10:FF:000002">
    <property type="entry name" value="Histone-lysine N-methyltransferase"/>
    <property type="match status" value="1"/>
</dbReference>
<reference evidence="22" key="2">
    <citation type="submission" date="2025-09" db="UniProtKB">
        <authorList>
            <consortium name="Ensembl"/>
        </authorList>
    </citation>
    <scope>IDENTIFICATION</scope>
</reference>
<dbReference type="Pfam" id="PF05965">
    <property type="entry name" value="FYRC"/>
    <property type="match status" value="1"/>
</dbReference>
<keyword evidence="9" id="KW-0156">Chromatin regulator</keyword>
<feature type="compositionally biased region" description="Polar residues" evidence="18">
    <location>
        <begin position="1642"/>
        <end position="1657"/>
    </location>
</feature>
<evidence type="ECO:0000256" key="11">
    <source>
        <dbReference type="ARBA" id="ARBA00023117"/>
    </source>
</evidence>
<feature type="domain" description="PHD-type" evidence="21">
    <location>
        <begin position="1331"/>
        <end position="1439"/>
    </location>
</feature>
<keyword evidence="6" id="KW-0677">Repeat</keyword>
<keyword evidence="7 17" id="KW-0863">Zinc-finger</keyword>
<feature type="region of interest" description="Disordered" evidence="18">
    <location>
        <begin position="1"/>
        <end position="71"/>
    </location>
</feature>
<evidence type="ECO:0000256" key="17">
    <source>
        <dbReference type="PROSITE-ProRule" id="PRU00509"/>
    </source>
</evidence>
<dbReference type="PROSITE" id="PS51542">
    <property type="entry name" value="FYRN"/>
    <property type="match status" value="1"/>
</dbReference>
<evidence type="ECO:0000256" key="9">
    <source>
        <dbReference type="ARBA" id="ARBA00022853"/>
    </source>
</evidence>
<evidence type="ECO:0000256" key="8">
    <source>
        <dbReference type="ARBA" id="ARBA00022833"/>
    </source>
</evidence>
<evidence type="ECO:0000256" key="12">
    <source>
        <dbReference type="ARBA" id="ARBA00023125"/>
    </source>
</evidence>
<evidence type="ECO:0000256" key="18">
    <source>
        <dbReference type="SAM" id="MobiDB-lite"/>
    </source>
</evidence>
<evidence type="ECO:0000256" key="15">
    <source>
        <dbReference type="ARBA" id="ARBA00023620"/>
    </source>
</evidence>
<feature type="compositionally biased region" description="Acidic residues" evidence="18">
    <location>
        <begin position="2181"/>
        <end position="2194"/>
    </location>
</feature>
<dbReference type="GeneTree" id="ENSGT00940000163756"/>
<evidence type="ECO:0000256" key="2">
    <source>
        <dbReference type="ARBA" id="ARBA00022603"/>
    </source>
</evidence>
<evidence type="ECO:0000256" key="3">
    <source>
        <dbReference type="ARBA" id="ARBA00022679"/>
    </source>
</evidence>
<feature type="region of interest" description="Disordered" evidence="18">
    <location>
        <begin position="94"/>
        <end position="125"/>
    </location>
</feature>
<feature type="region of interest" description="Disordered" evidence="18">
    <location>
        <begin position="423"/>
        <end position="614"/>
    </location>
</feature>
<evidence type="ECO:0000313" key="22">
    <source>
        <dbReference type="Ensembl" id="ENSXCOP00000011835.1"/>
    </source>
</evidence>
<evidence type="ECO:0000259" key="21">
    <source>
        <dbReference type="PROSITE" id="PS51805"/>
    </source>
</evidence>
<dbReference type="InterPro" id="IPR019787">
    <property type="entry name" value="Znf_PHD-finger"/>
</dbReference>
<feature type="region of interest" description="Disordered" evidence="18">
    <location>
        <begin position="185"/>
        <end position="210"/>
    </location>
</feature>
<dbReference type="Pfam" id="PF02008">
    <property type="entry name" value="zf-CXXC"/>
    <property type="match status" value="1"/>
</dbReference>
<feature type="domain" description="CXXC-type" evidence="20">
    <location>
        <begin position="726"/>
        <end position="772"/>
    </location>
</feature>
<keyword evidence="3" id="KW-0808">Transferase</keyword>
<dbReference type="CDD" id="cd15664">
    <property type="entry name" value="ePHD_KMT2A_like"/>
    <property type="match status" value="1"/>
</dbReference>
<dbReference type="InterPro" id="IPR003889">
    <property type="entry name" value="FYrich_C"/>
</dbReference>
<feature type="compositionally biased region" description="Basic residues" evidence="18">
    <location>
        <begin position="874"/>
        <end position="889"/>
    </location>
</feature>
<feature type="compositionally biased region" description="Basic and acidic residues" evidence="18">
    <location>
        <begin position="222"/>
        <end position="248"/>
    </location>
</feature>
<feature type="compositionally biased region" description="Basic and acidic residues" evidence="18">
    <location>
        <begin position="2000"/>
        <end position="2010"/>
    </location>
</feature>
<dbReference type="SMART" id="SM00542">
    <property type="entry name" value="FYRC"/>
    <property type="match status" value="1"/>
</dbReference>
<dbReference type="InterPro" id="IPR011011">
    <property type="entry name" value="Znf_FYVE_PHD"/>
</dbReference>
<dbReference type="FunFam" id="3.30.40.10:FF:000089">
    <property type="entry name" value="Histone-lysine N-methyltransferase"/>
    <property type="match status" value="1"/>
</dbReference>
<dbReference type="EC" id="2.1.1.364" evidence="15"/>
<dbReference type="SMART" id="SM00541">
    <property type="entry name" value="FYRN"/>
    <property type="match status" value="1"/>
</dbReference>
<feature type="compositionally biased region" description="Basic residues" evidence="18">
    <location>
        <begin position="573"/>
        <end position="588"/>
    </location>
</feature>
<name>A0A3B5LM92_9TELE</name>
<dbReference type="Ensembl" id="ENSXCOT00000011971.1">
    <property type="protein sequence ID" value="ENSXCOP00000011835.1"/>
    <property type="gene ID" value="ENSXCOG00000008945.1"/>
</dbReference>
<dbReference type="Gene3D" id="3.30.40.10">
    <property type="entry name" value="Zinc/RING finger domain, C3HC4 (zinc finger)"/>
    <property type="match status" value="3"/>
</dbReference>
<feature type="region of interest" description="Disordered" evidence="18">
    <location>
        <begin position="779"/>
        <end position="825"/>
    </location>
</feature>
<feature type="domain" description="PHD-type" evidence="19">
    <location>
        <begin position="997"/>
        <end position="1050"/>
    </location>
</feature>
<feature type="compositionally biased region" description="Basic and acidic residues" evidence="18">
    <location>
        <begin position="529"/>
        <end position="547"/>
    </location>
</feature>
<dbReference type="CDD" id="cd15593">
    <property type="entry name" value="PHD3_KMT2B"/>
    <property type="match status" value="1"/>
</dbReference>
<dbReference type="PANTHER" id="PTHR45838">
    <property type="entry name" value="HISTONE-LYSINE-N-METHYLTRANSFERASE 2 KMT2 FAMILY MEMBER"/>
    <property type="match status" value="1"/>
</dbReference>
<dbReference type="Pfam" id="PF05964">
    <property type="entry name" value="FYRN"/>
    <property type="match status" value="1"/>
</dbReference>
<organism evidence="22 23">
    <name type="scientific">Xiphophorus couchianus</name>
    <name type="common">Monterrey platyfish</name>
    <dbReference type="NCBI Taxonomy" id="32473"/>
    <lineage>
        <taxon>Eukaryota</taxon>
        <taxon>Metazoa</taxon>
        <taxon>Chordata</taxon>
        <taxon>Craniata</taxon>
        <taxon>Vertebrata</taxon>
        <taxon>Euteleostomi</taxon>
        <taxon>Actinopterygii</taxon>
        <taxon>Neopterygii</taxon>
        <taxon>Teleostei</taxon>
        <taxon>Neoteleostei</taxon>
        <taxon>Acanthomorphata</taxon>
        <taxon>Ovalentaria</taxon>
        <taxon>Atherinomorphae</taxon>
        <taxon>Cyprinodontiformes</taxon>
        <taxon>Poeciliidae</taxon>
        <taxon>Poeciliinae</taxon>
        <taxon>Xiphophorus</taxon>
    </lineage>
</organism>
<dbReference type="CDD" id="cd15506">
    <property type="entry name" value="PHD1_KMT2A_like"/>
    <property type="match status" value="1"/>
</dbReference>
<feature type="region of interest" description="Disordered" evidence="18">
    <location>
        <begin position="1563"/>
        <end position="1613"/>
    </location>
</feature>
<evidence type="ECO:0000259" key="19">
    <source>
        <dbReference type="PROSITE" id="PS50016"/>
    </source>
</evidence>
<dbReference type="Proteomes" id="UP000261380">
    <property type="component" value="Unplaced"/>
</dbReference>
<feature type="region of interest" description="Disordered" evidence="18">
    <location>
        <begin position="686"/>
        <end position="709"/>
    </location>
</feature>
<evidence type="ECO:0000256" key="14">
    <source>
        <dbReference type="ARBA" id="ARBA00023242"/>
    </source>
</evidence>
<dbReference type="FunFam" id="1.20.920.10:FF:000040">
    <property type="entry name" value="Histone-lysine N-methyltransferase"/>
    <property type="match status" value="1"/>
</dbReference>
<feature type="domain" description="PHD-type" evidence="19">
    <location>
        <begin position="1081"/>
        <end position="1142"/>
    </location>
</feature>
<keyword evidence="11" id="KW-0103">Bromodomain</keyword>
<feature type="region of interest" description="Disordered" evidence="18">
    <location>
        <begin position="329"/>
        <end position="351"/>
    </location>
</feature>
<dbReference type="InterPro" id="IPR034732">
    <property type="entry name" value="EPHD"/>
</dbReference>
<feature type="compositionally biased region" description="Low complexity" evidence="18">
    <location>
        <begin position="1"/>
        <end position="27"/>
    </location>
</feature>
<feature type="compositionally biased region" description="Basic and acidic residues" evidence="18">
    <location>
        <begin position="589"/>
        <end position="598"/>
    </location>
</feature>
<evidence type="ECO:0000256" key="13">
    <source>
        <dbReference type="ARBA" id="ARBA00023163"/>
    </source>
</evidence>
<dbReference type="Pfam" id="PF13771">
    <property type="entry name" value="zf-HC5HC2H"/>
    <property type="match status" value="1"/>
</dbReference>
<dbReference type="PROSITE" id="PS51805">
    <property type="entry name" value="EPHD"/>
    <property type="match status" value="1"/>
</dbReference>
<dbReference type="InterPro" id="IPR001965">
    <property type="entry name" value="Znf_PHD"/>
</dbReference>
<dbReference type="GO" id="GO:0003677">
    <property type="term" value="F:DNA binding"/>
    <property type="evidence" value="ECO:0007669"/>
    <property type="project" value="UniProtKB-KW"/>
</dbReference>
<evidence type="ECO:0000256" key="16">
    <source>
        <dbReference type="ARBA" id="ARBA00049353"/>
    </source>
</evidence>
<dbReference type="STRING" id="32473.ENSXCOP00000011835"/>
<dbReference type="InterPro" id="IPR003888">
    <property type="entry name" value="FYrich_N"/>
</dbReference>
<keyword evidence="10" id="KW-0805">Transcription regulation</keyword>
<feature type="compositionally biased region" description="Polar residues" evidence="18">
    <location>
        <begin position="465"/>
        <end position="475"/>
    </location>
</feature>
<dbReference type="GO" id="GO:0045893">
    <property type="term" value="P:positive regulation of DNA-templated transcription"/>
    <property type="evidence" value="ECO:0007669"/>
    <property type="project" value="TreeGrafter"/>
</dbReference>
<evidence type="ECO:0000256" key="10">
    <source>
        <dbReference type="ARBA" id="ARBA00023015"/>
    </source>
</evidence>
<dbReference type="PROSITE" id="PS51058">
    <property type="entry name" value="ZF_CXXC"/>
    <property type="match status" value="1"/>
</dbReference>
<feature type="domain" description="PHD-type" evidence="19">
    <location>
        <begin position="949"/>
        <end position="1000"/>
    </location>
</feature>
<evidence type="ECO:0000259" key="20">
    <source>
        <dbReference type="PROSITE" id="PS51058"/>
    </source>
</evidence>
<keyword evidence="13" id="KW-0804">Transcription</keyword>
<feature type="region of interest" description="Disordered" evidence="18">
    <location>
        <begin position="874"/>
        <end position="895"/>
    </location>
</feature>
<feature type="region of interest" description="Disordered" evidence="18">
    <location>
        <begin position="2176"/>
        <end position="2203"/>
    </location>
</feature>
<evidence type="ECO:0000313" key="23">
    <source>
        <dbReference type="Proteomes" id="UP000261380"/>
    </source>
</evidence>
<dbReference type="GO" id="GO:0140945">
    <property type="term" value="F:histone H3K4 monomethyltransferase activity"/>
    <property type="evidence" value="ECO:0007669"/>
    <property type="project" value="UniProtKB-EC"/>
</dbReference>
<reference evidence="22" key="1">
    <citation type="submission" date="2025-08" db="UniProtKB">
        <authorList>
            <consortium name="Ensembl"/>
        </authorList>
    </citation>
    <scope>IDENTIFICATION</scope>
</reference>
<feature type="region of interest" description="Disordered" evidence="18">
    <location>
        <begin position="2071"/>
        <end position="2125"/>
    </location>
</feature>
<dbReference type="Gene3D" id="1.20.920.10">
    <property type="entry name" value="Bromodomain-like"/>
    <property type="match status" value="1"/>
</dbReference>
<feature type="compositionally biased region" description="Low complexity" evidence="18">
    <location>
        <begin position="2071"/>
        <end position="2084"/>
    </location>
</feature>
<feature type="compositionally biased region" description="Polar residues" evidence="18">
    <location>
        <begin position="605"/>
        <end position="614"/>
    </location>
</feature>
<feature type="compositionally biased region" description="Polar residues" evidence="18">
    <location>
        <begin position="1981"/>
        <end position="1991"/>
    </location>
</feature>
<feature type="compositionally biased region" description="Low complexity" evidence="18">
    <location>
        <begin position="694"/>
        <end position="706"/>
    </location>
</feature>
<keyword evidence="23" id="KW-1185">Reference proteome</keyword>
<dbReference type="GO" id="GO:0032259">
    <property type="term" value="P:methylation"/>
    <property type="evidence" value="ECO:0007669"/>
    <property type="project" value="UniProtKB-KW"/>
</dbReference>
<keyword evidence="2" id="KW-0489">Methyltransferase</keyword>
<keyword evidence="12" id="KW-0238">DNA-binding</keyword>
<dbReference type="PANTHER" id="PTHR45838:SF3">
    <property type="entry name" value="HISTONE-LYSINE N-METHYLTRANSFERASE 2B"/>
    <property type="match status" value="1"/>
</dbReference>
<dbReference type="InterPro" id="IPR013083">
    <property type="entry name" value="Znf_RING/FYVE/PHD"/>
</dbReference>
<dbReference type="SMART" id="SM00249">
    <property type="entry name" value="PHD"/>
    <property type="match status" value="4"/>
</dbReference>
<dbReference type="GO" id="GO:0035097">
    <property type="term" value="C:histone methyltransferase complex"/>
    <property type="evidence" value="ECO:0007669"/>
    <property type="project" value="TreeGrafter"/>
</dbReference>
<comment type="subcellular location">
    <subcellularLocation>
        <location evidence="1">Nucleus</location>
    </subcellularLocation>
</comment>
<dbReference type="InterPro" id="IPR036427">
    <property type="entry name" value="Bromodomain-like_sf"/>
</dbReference>
<evidence type="ECO:0000256" key="5">
    <source>
        <dbReference type="ARBA" id="ARBA00022723"/>
    </source>
</evidence>
<comment type="catalytic activity">
    <reaction evidence="16">
        <text>L-lysyl(4)-[histone H3] + S-adenosyl-L-methionine = N(6)-methyl-L-lysyl(4)-[histone H3] + S-adenosyl-L-homocysteine + H(+)</text>
        <dbReference type="Rhea" id="RHEA:60264"/>
        <dbReference type="Rhea" id="RHEA-COMP:15543"/>
        <dbReference type="Rhea" id="RHEA-COMP:15547"/>
        <dbReference type="ChEBI" id="CHEBI:15378"/>
        <dbReference type="ChEBI" id="CHEBI:29969"/>
        <dbReference type="ChEBI" id="CHEBI:57856"/>
        <dbReference type="ChEBI" id="CHEBI:59789"/>
        <dbReference type="ChEBI" id="CHEBI:61929"/>
        <dbReference type="EC" id="2.1.1.364"/>
    </reaction>
    <physiologicalReaction direction="left-to-right" evidence="16">
        <dbReference type="Rhea" id="RHEA:60265"/>
    </physiologicalReaction>
</comment>
<dbReference type="GO" id="GO:0008270">
    <property type="term" value="F:zinc ion binding"/>
    <property type="evidence" value="ECO:0007669"/>
    <property type="project" value="UniProtKB-KW"/>
</dbReference>
<feature type="compositionally biased region" description="Pro residues" evidence="18">
    <location>
        <begin position="2085"/>
        <end position="2111"/>
    </location>
</feature>
<dbReference type="Pfam" id="PF00628">
    <property type="entry name" value="PHD"/>
    <property type="match status" value="3"/>
</dbReference>
<proteinExistence type="predicted"/>
<keyword evidence="5" id="KW-0479">Metal-binding</keyword>
<keyword evidence="14" id="KW-0539">Nucleus</keyword>
<dbReference type="Gene3D" id="3.30.160.360">
    <property type="match status" value="2"/>
</dbReference>
<feature type="region of interest" description="Disordered" evidence="18">
    <location>
        <begin position="222"/>
        <end position="270"/>
    </location>
</feature>
<feature type="region of interest" description="Disordered" evidence="18">
    <location>
        <begin position="1633"/>
        <end position="1657"/>
    </location>
</feature>
<evidence type="ECO:0000256" key="7">
    <source>
        <dbReference type="ARBA" id="ARBA00022771"/>
    </source>
</evidence>
<evidence type="ECO:0000256" key="4">
    <source>
        <dbReference type="ARBA" id="ARBA00022691"/>
    </source>
</evidence>
<protein>
    <recommendedName>
        <fullName evidence="15">[histone H3]-lysine(4) N-methyltransferase</fullName>
        <ecNumber evidence="15">2.1.1.364</ecNumber>
    </recommendedName>
</protein>
<feature type="region of interest" description="Disordered" evidence="18">
    <location>
        <begin position="1981"/>
        <end position="2043"/>
    </location>
</feature>
<keyword evidence="8" id="KW-0862">Zinc</keyword>
<feature type="compositionally biased region" description="Basic residues" evidence="18">
    <location>
        <begin position="2011"/>
        <end position="2026"/>
    </location>
</feature>
<dbReference type="InterPro" id="IPR002857">
    <property type="entry name" value="Znf_CXXC"/>
</dbReference>
<accession>A0A3B5LM92</accession>
<dbReference type="PROSITE" id="PS50016">
    <property type="entry name" value="ZF_PHD_2"/>
    <property type="match status" value="3"/>
</dbReference>
<evidence type="ECO:0000256" key="6">
    <source>
        <dbReference type="ARBA" id="ARBA00022737"/>
    </source>
</evidence>
<dbReference type="PROSITE" id="PS51543">
    <property type="entry name" value="FYRC"/>
    <property type="match status" value="1"/>
</dbReference>
<dbReference type="SUPFAM" id="SSF57903">
    <property type="entry name" value="FYVE/PHD zinc finger"/>
    <property type="match status" value="3"/>
</dbReference>
<keyword evidence="4" id="KW-0949">S-adenosyl-L-methionine</keyword>
<evidence type="ECO:0000256" key="1">
    <source>
        <dbReference type="ARBA" id="ARBA00004123"/>
    </source>
</evidence>